<proteinExistence type="predicted"/>
<accession>A0AAD6WPU2</accession>
<name>A0AAD6WPU2_9AGAR</name>
<evidence type="ECO:0000313" key="2">
    <source>
        <dbReference type="Proteomes" id="UP001218188"/>
    </source>
</evidence>
<reference evidence="1" key="1">
    <citation type="submission" date="2023-03" db="EMBL/GenBank/DDBJ databases">
        <title>Massive genome expansion in bonnet fungi (Mycena s.s.) driven by repeated elements and novel gene families across ecological guilds.</title>
        <authorList>
            <consortium name="Lawrence Berkeley National Laboratory"/>
            <person name="Harder C.B."/>
            <person name="Miyauchi S."/>
            <person name="Viragh M."/>
            <person name="Kuo A."/>
            <person name="Thoen E."/>
            <person name="Andreopoulos B."/>
            <person name="Lu D."/>
            <person name="Skrede I."/>
            <person name="Drula E."/>
            <person name="Henrissat B."/>
            <person name="Morin E."/>
            <person name="Kohler A."/>
            <person name="Barry K."/>
            <person name="LaButti K."/>
            <person name="Morin E."/>
            <person name="Salamov A."/>
            <person name="Lipzen A."/>
            <person name="Mereny Z."/>
            <person name="Hegedus B."/>
            <person name="Baldrian P."/>
            <person name="Stursova M."/>
            <person name="Weitz H."/>
            <person name="Taylor A."/>
            <person name="Grigoriev I.V."/>
            <person name="Nagy L.G."/>
            <person name="Martin F."/>
            <person name="Kauserud H."/>
        </authorList>
    </citation>
    <scope>NUCLEOTIDE SEQUENCE</scope>
    <source>
        <strain evidence="1">CBHHK200</strain>
    </source>
</reference>
<dbReference type="Proteomes" id="UP001218188">
    <property type="component" value="Unassembled WGS sequence"/>
</dbReference>
<evidence type="ECO:0000313" key="1">
    <source>
        <dbReference type="EMBL" id="KAJ7016494.1"/>
    </source>
</evidence>
<protein>
    <submittedName>
        <fullName evidence="1">Uncharacterized protein</fullName>
    </submittedName>
</protein>
<gene>
    <name evidence="1" type="ORF">C8F04DRAFT_1281200</name>
</gene>
<sequence>MGAANIRENQITRPWTALPHASQWMPVSPSRAHMTSRRLSLHGCLDGSKGRIGDEWNIPSMSSSTAHCVTHPRRRFEFDPPPRPAVAVEHGPWRLIPRVAACSTPHARRAFSGGVSVLTLPAYLVHTASALVEPHPLPSFRRLPPLIID</sequence>
<dbReference type="EMBL" id="JARJCM010000494">
    <property type="protein sequence ID" value="KAJ7016494.1"/>
    <property type="molecule type" value="Genomic_DNA"/>
</dbReference>
<organism evidence="1 2">
    <name type="scientific">Mycena alexandri</name>
    <dbReference type="NCBI Taxonomy" id="1745969"/>
    <lineage>
        <taxon>Eukaryota</taxon>
        <taxon>Fungi</taxon>
        <taxon>Dikarya</taxon>
        <taxon>Basidiomycota</taxon>
        <taxon>Agaricomycotina</taxon>
        <taxon>Agaricomycetes</taxon>
        <taxon>Agaricomycetidae</taxon>
        <taxon>Agaricales</taxon>
        <taxon>Marasmiineae</taxon>
        <taxon>Mycenaceae</taxon>
        <taxon>Mycena</taxon>
    </lineage>
</organism>
<dbReference type="AlphaFoldDB" id="A0AAD6WPU2"/>
<comment type="caution">
    <text evidence="1">The sequence shown here is derived from an EMBL/GenBank/DDBJ whole genome shotgun (WGS) entry which is preliminary data.</text>
</comment>
<keyword evidence="2" id="KW-1185">Reference proteome</keyword>